<evidence type="ECO:0000313" key="9">
    <source>
        <dbReference type="EMBL" id="KAJ0976549.1"/>
    </source>
</evidence>
<dbReference type="Gene3D" id="1.20.1280.50">
    <property type="match status" value="1"/>
</dbReference>
<dbReference type="InterPro" id="IPR025659">
    <property type="entry name" value="Tubby-like_C"/>
</dbReference>
<dbReference type="Pfam" id="PF12937">
    <property type="entry name" value="F-box-like"/>
    <property type="match status" value="1"/>
</dbReference>
<dbReference type="InterPro" id="IPR036047">
    <property type="entry name" value="F-box-like_dom_sf"/>
</dbReference>
<feature type="domain" description="Tubby C-terminal" evidence="6">
    <location>
        <begin position="405"/>
        <end position="716"/>
    </location>
</feature>
<comment type="caution">
    <text evidence="9">The sequence shown here is derived from an EMBL/GenBank/DDBJ whole genome shotgun (WGS) entry which is preliminary data.</text>
</comment>
<dbReference type="PANTHER" id="PTHR16517:SF86">
    <property type="entry name" value="TUBBY-LIKE F-BOX PROTEIN 1"/>
    <property type="match status" value="1"/>
</dbReference>
<protein>
    <recommendedName>
        <fullName evidence="5">Tubby-like F-box protein</fullName>
    </recommendedName>
</protein>
<dbReference type="FunFam" id="3.20.90.10:FF:000003">
    <property type="entry name" value="Tubby-like F-box protein"/>
    <property type="match status" value="1"/>
</dbReference>
<keyword evidence="10" id="KW-1185">Reference proteome</keyword>
<dbReference type="InterPro" id="IPR001810">
    <property type="entry name" value="F-box_dom"/>
</dbReference>
<evidence type="ECO:0000256" key="2">
    <source>
        <dbReference type="ARBA" id="ARBA00007129"/>
    </source>
</evidence>
<comment type="similarity">
    <text evidence="2 5">Belongs to the TUB family.</text>
</comment>
<dbReference type="GO" id="GO:0009536">
    <property type="term" value="C:plastid"/>
    <property type="evidence" value="ECO:0007669"/>
    <property type="project" value="UniProtKB-SubCell"/>
</dbReference>
<accession>A0A9D5HHE0</accession>
<dbReference type="InterPro" id="IPR018066">
    <property type="entry name" value="Tubby_C_CS"/>
</dbReference>
<evidence type="ECO:0000256" key="3">
    <source>
        <dbReference type="ARBA" id="ARBA00022640"/>
    </source>
</evidence>
<evidence type="ECO:0000259" key="6">
    <source>
        <dbReference type="Pfam" id="PF01167"/>
    </source>
</evidence>
<reference evidence="9" key="2">
    <citation type="journal article" date="2022" name="Hortic Res">
        <title>The genome of Dioscorea zingiberensis sheds light on the biosynthesis, origin and evolution of the medicinally important diosgenin saponins.</title>
        <authorList>
            <person name="Li Y."/>
            <person name="Tan C."/>
            <person name="Li Z."/>
            <person name="Guo J."/>
            <person name="Li S."/>
            <person name="Chen X."/>
            <person name="Wang C."/>
            <person name="Dai X."/>
            <person name="Yang H."/>
            <person name="Song W."/>
            <person name="Hou L."/>
            <person name="Xu J."/>
            <person name="Tong Z."/>
            <person name="Xu A."/>
            <person name="Yuan X."/>
            <person name="Wang W."/>
            <person name="Yang Q."/>
            <person name="Chen L."/>
            <person name="Sun Z."/>
            <person name="Wang K."/>
            <person name="Pan B."/>
            <person name="Chen J."/>
            <person name="Bao Y."/>
            <person name="Liu F."/>
            <person name="Qi X."/>
            <person name="Gang D.R."/>
            <person name="Wen J."/>
            <person name="Li J."/>
        </authorList>
    </citation>
    <scope>NUCLEOTIDE SEQUENCE</scope>
    <source>
        <strain evidence="9">Dzin_1.0</strain>
    </source>
</reference>
<proteinExistence type="inferred from homology"/>
<evidence type="ECO:0000259" key="8">
    <source>
        <dbReference type="Pfam" id="PF12937"/>
    </source>
</evidence>
<sequence>MAALSLKPPVHPHKNTSLMHHHLQANPKKLRIKTCSSSITTAAGYEAIDEIKASLYQAVQGTNRGIFGVSSAKKSEIEDLVKLLESKNPTPQPTDELKDKVDGWWKLIYSTITILGSKRTKLGLRDFITLGDFYQIIDVTNGKAINVIKFNARGFKMLSGQLTVEASFQVASKTRVVIKLEKSSITPDQLMNLFEKNYDLLLAVFNPDGWLEISYVDDSLRIGRDDKGNIFVLESPFTLGREEKVRALRALSALSESEREGRDLRALDRSKSSNSSSGLVLYFAAIWSILLMSFRSLVRDVRDSFGSLSRRSFEVRLSGHHGGKSQSSVHEICQPSLVIQNSRWASLPPELLRDVIKRLEASECAWPSRRDVVACAAVCRTWRETCKEIVKSPEVSGKLTFPVSLKQSGPREASIQCFIKRDKAKHTYRLFLCLSPAVLAENGKFLLSAKRIRRTTCTEYIISMDADNISRSSNNYIGKLRSNFLGTKFIIYDTQPPYNGAAVSHPGRTSRRFYSKKVSPKVPSGSYNIAQVTYELNVLGTRGPRRMHCVMYSIPASAMDAGGIVPGQPEQLLPRSLEDSFRSMSFSKSSIMDHSMDFSSARFSDIVGASGADDEEEAKMRPLVLRNKAPRWHEQLQCWCLNFRGRVTIASVKNFQLIAATQPAAGAPTPAQPAPPEHDKIILQFGKVGKDMFTMDYRYPLSAFQAFAICLSSFDTKLACE</sequence>
<dbReference type="Proteomes" id="UP001085076">
    <property type="component" value="Miscellaneous, Linkage group lg03"/>
</dbReference>
<evidence type="ECO:0000313" key="10">
    <source>
        <dbReference type="Proteomes" id="UP001085076"/>
    </source>
</evidence>
<dbReference type="OrthoDB" id="201321at2759"/>
<dbReference type="PROSITE" id="PS01200">
    <property type="entry name" value="TUB_1"/>
    <property type="match status" value="1"/>
</dbReference>
<keyword evidence="3" id="KW-0934">Plastid</keyword>
<dbReference type="Gene3D" id="3.20.90.10">
    <property type="entry name" value="Tubby Protein, Chain A"/>
    <property type="match status" value="1"/>
</dbReference>
<gene>
    <name evidence="9" type="ORF">J5N97_012023</name>
</gene>
<reference evidence="9" key="1">
    <citation type="submission" date="2021-03" db="EMBL/GenBank/DDBJ databases">
        <authorList>
            <person name="Li Z."/>
            <person name="Yang C."/>
        </authorList>
    </citation>
    <scope>NUCLEOTIDE SEQUENCE</scope>
    <source>
        <strain evidence="9">Dzin_1.0</strain>
        <tissue evidence="9">Leaf</tissue>
    </source>
</reference>
<dbReference type="CDD" id="cd22153">
    <property type="entry name" value="F-box_AtTLP-like"/>
    <property type="match status" value="1"/>
</dbReference>
<dbReference type="Pfam" id="PF04755">
    <property type="entry name" value="PAP_fibrillin"/>
    <property type="match status" value="1"/>
</dbReference>
<feature type="domain" description="Plastid lipid-associated protein/fibrillin conserved" evidence="7">
    <location>
        <begin position="50"/>
        <end position="233"/>
    </location>
</feature>
<dbReference type="InterPro" id="IPR006843">
    <property type="entry name" value="PAP/fibrillin_dom"/>
</dbReference>
<evidence type="ECO:0000256" key="5">
    <source>
        <dbReference type="RuleBase" id="RU361125"/>
    </source>
</evidence>
<evidence type="ECO:0000259" key="7">
    <source>
        <dbReference type="Pfam" id="PF04755"/>
    </source>
</evidence>
<dbReference type="AlphaFoldDB" id="A0A9D5HHE0"/>
<dbReference type="PRINTS" id="PR01573">
    <property type="entry name" value="SUPERTUBBY"/>
</dbReference>
<dbReference type="EMBL" id="JAGGNH010000003">
    <property type="protein sequence ID" value="KAJ0976549.1"/>
    <property type="molecule type" value="Genomic_DNA"/>
</dbReference>
<dbReference type="PROSITE" id="PS01201">
    <property type="entry name" value="TUB_2"/>
    <property type="match status" value="1"/>
</dbReference>
<dbReference type="InterPro" id="IPR000007">
    <property type="entry name" value="Tubby_C"/>
</dbReference>
<feature type="domain" description="F-box" evidence="8">
    <location>
        <begin position="344"/>
        <end position="387"/>
    </location>
</feature>
<dbReference type="Pfam" id="PF01167">
    <property type="entry name" value="Tub"/>
    <property type="match status" value="1"/>
</dbReference>
<dbReference type="SUPFAM" id="SSF54518">
    <property type="entry name" value="Tubby C-terminal domain-like"/>
    <property type="match status" value="1"/>
</dbReference>
<dbReference type="SUPFAM" id="SSF81383">
    <property type="entry name" value="F-box domain"/>
    <property type="match status" value="1"/>
</dbReference>
<evidence type="ECO:0000256" key="4">
    <source>
        <dbReference type="ARBA" id="ARBA00022946"/>
    </source>
</evidence>
<name>A0A9D5HHE0_9LILI</name>
<comment type="subcellular location">
    <subcellularLocation>
        <location evidence="1">Plastid</location>
    </subcellularLocation>
</comment>
<keyword evidence="4" id="KW-0809">Transit peptide</keyword>
<organism evidence="9 10">
    <name type="scientific">Dioscorea zingiberensis</name>
    <dbReference type="NCBI Taxonomy" id="325984"/>
    <lineage>
        <taxon>Eukaryota</taxon>
        <taxon>Viridiplantae</taxon>
        <taxon>Streptophyta</taxon>
        <taxon>Embryophyta</taxon>
        <taxon>Tracheophyta</taxon>
        <taxon>Spermatophyta</taxon>
        <taxon>Magnoliopsida</taxon>
        <taxon>Liliopsida</taxon>
        <taxon>Dioscoreales</taxon>
        <taxon>Dioscoreaceae</taxon>
        <taxon>Dioscorea</taxon>
    </lineage>
</organism>
<evidence type="ECO:0000256" key="1">
    <source>
        <dbReference type="ARBA" id="ARBA00004474"/>
    </source>
</evidence>
<dbReference type="PANTHER" id="PTHR16517">
    <property type="entry name" value="TUBBY-RELATED"/>
    <property type="match status" value="1"/>
</dbReference>